<accession>A0A811TB30</accession>
<gene>
    <name evidence="1" type="ORF">EMLJLAPB_00892</name>
</gene>
<dbReference type="Proteomes" id="UP000634805">
    <property type="component" value="Unassembled WGS sequence"/>
</dbReference>
<sequence>MPEIVGTITKGVEVTLDKDELFLVGAVKEKVEQYRKTKNELLKDSGILITLGNDAYYLG</sequence>
<proteinExistence type="predicted"/>
<dbReference type="AlphaFoldDB" id="A0A811TB30"/>
<organism evidence="1 2">
    <name type="scientific">Candidatus Argoarchaeum ethanivorans</name>
    <dbReference type="NCBI Taxonomy" id="2608793"/>
    <lineage>
        <taxon>Archaea</taxon>
        <taxon>Methanobacteriati</taxon>
        <taxon>Methanobacteriota</taxon>
        <taxon>Stenosarchaea group</taxon>
        <taxon>Methanomicrobia</taxon>
        <taxon>Methanosarcinales</taxon>
        <taxon>Methanosarcinales incertae sedis</taxon>
        <taxon>GOM Arc I cluster</taxon>
        <taxon>Candidatus Argoarchaeum</taxon>
    </lineage>
</organism>
<evidence type="ECO:0000313" key="2">
    <source>
        <dbReference type="Proteomes" id="UP000634805"/>
    </source>
</evidence>
<protein>
    <submittedName>
        <fullName evidence="1">Uncharacterized protein</fullName>
    </submittedName>
</protein>
<comment type="caution">
    <text evidence="1">The sequence shown here is derived from an EMBL/GenBank/DDBJ whole genome shotgun (WGS) entry which is preliminary data.</text>
</comment>
<evidence type="ECO:0000313" key="1">
    <source>
        <dbReference type="EMBL" id="CAD6494686.1"/>
    </source>
</evidence>
<name>A0A811TB30_9EURY</name>
<dbReference type="EMBL" id="CAJHIS010000028">
    <property type="protein sequence ID" value="CAD6494686.1"/>
    <property type="molecule type" value="Genomic_DNA"/>
</dbReference>
<reference evidence="1" key="1">
    <citation type="submission" date="2020-10" db="EMBL/GenBank/DDBJ databases">
        <authorList>
            <person name="Hahn C.J."/>
            <person name="Laso-Perez R."/>
            <person name="Vulcano F."/>
            <person name="Vaziourakis K.-M."/>
            <person name="Stokke R."/>
            <person name="Steen I.H."/>
            <person name="Teske A."/>
            <person name="Boetius A."/>
            <person name="Liebeke M."/>
            <person name="Amann R."/>
            <person name="Knittel K."/>
        </authorList>
    </citation>
    <scope>NUCLEOTIDE SEQUENCE</scope>
    <source>
        <strain evidence="1">Gfbio:e3339647-f889-4370-9287-4fb5cb688e4c:AG392D22_GoMArc1</strain>
    </source>
</reference>